<keyword evidence="2" id="KW-1185">Reference proteome</keyword>
<evidence type="ECO:0000313" key="2">
    <source>
        <dbReference type="Proteomes" id="UP001059596"/>
    </source>
</evidence>
<name>A0A9Q0BTP0_9MUSC</name>
<comment type="caution">
    <text evidence="1">The sequence shown here is derived from an EMBL/GenBank/DDBJ whole genome shotgun (WGS) entry which is preliminary data.</text>
</comment>
<dbReference type="EMBL" id="JAMKOV010000002">
    <property type="protein sequence ID" value="KAI8043535.1"/>
    <property type="molecule type" value="Genomic_DNA"/>
</dbReference>
<organism evidence="1 2">
    <name type="scientific">Drosophila gunungcola</name>
    <name type="common">fruit fly</name>
    <dbReference type="NCBI Taxonomy" id="103775"/>
    <lineage>
        <taxon>Eukaryota</taxon>
        <taxon>Metazoa</taxon>
        <taxon>Ecdysozoa</taxon>
        <taxon>Arthropoda</taxon>
        <taxon>Hexapoda</taxon>
        <taxon>Insecta</taxon>
        <taxon>Pterygota</taxon>
        <taxon>Neoptera</taxon>
        <taxon>Endopterygota</taxon>
        <taxon>Diptera</taxon>
        <taxon>Brachycera</taxon>
        <taxon>Muscomorpha</taxon>
        <taxon>Ephydroidea</taxon>
        <taxon>Drosophilidae</taxon>
        <taxon>Drosophila</taxon>
        <taxon>Sophophora</taxon>
    </lineage>
</organism>
<dbReference type="Proteomes" id="UP001059596">
    <property type="component" value="Unassembled WGS sequence"/>
</dbReference>
<sequence length="100" mass="11198">MFSNISSSLIDKLAKNDSSIAVLFSRKSNLLSKYLHDVKATSCRNRRLADHDEHLLIDGQPLLSVPRHISSIFEAPQDRSIRKNLLPTLASSALIINFIL</sequence>
<reference evidence="1" key="1">
    <citation type="journal article" date="2023" name="Genome Biol. Evol.">
        <title>Long-read-based Genome Assembly of Drosophila gunungcola Reveals Fewer Chemosensory Genes in Flower-breeding Species.</title>
        <authorList>
            <person name="Negi A."/>
            <person name="Liao B.Y."/>
            <person name="Yeh S.D."/>
        </authorList>
    </citation>
    <scope>NUCLEOTIDE SEQUENCE</scope>
    <source>
        <strain evidence="1">Sukarami</strain>
    </source>
</reference>
<proteinExistence type="predicted"/>
<dbReference type="AlphaFoldDB" id="A0A9Q0BTP0"/>
<protein>
    <submittedName>
        <fullName evidence="1">Uncharacterized protein</fullName>
    </submittedName>
</protein>
<accession>A0A9Q0BTP0</accession>
<gene>
    <name evidence="1" type="ORF">M5D96_004867</name>
</gene>
<evidence type="ECO:0000313" key="1">
    <source>
        <dbReference type="EMBL" id="KAI8043535.1"/>
    </source>
</evidence>